<name>A0A1G2H428_9BACT</name>
<dbReference type="InterPro" id="IPR036052">
    <property type="entry name" value="TrpB-like_PALP_sf"/>
</dbReference>
<dbReference type="InterPro" id="IPR050147">
    <property type="entry name" value="Ser/Thr_Dehydratase"/>
</dbReference>
<dbReference type="STRING" id="1802158.A2827_02105"/>
<dbReference type="GO" id="GO:0006565">
    <property type="term" value="P:L-serine catabolic process"/>
    <property type="evidence" value="ECO:0007669"/>
    <property type="project" value="TreeGrafter"/>
</dbReference>
<comment type="cofactor">
    <cofactor evidence="1">
        <name>pyridoxal 5'-phosphate</name>
        <dbReference type="ChEBI" id="CHEBI:597326"/>
    </cofactor>
</comment>
<dbReference type="PANTHER" id="PTHR48078:SF6">
    <property type="entry name" value="L-THREONINE DEHYDRATASE CATABOLIC TDCB"/>
    <property type="match status" value="1"/>
</dbReference>
<keyword evidence="2" id="KW-0663">Pyridoxal phosphate</keyword>
<sequence>MTPLYKITLPESKGEVYAKMERLNPTGTHKDRSLGPWILHYKKMGRNEFVISSSGNSAVSAAKYCDEIGAVLHIFVGEKTDESKLAKIRARENVFLNISKTPMKDAVRFSKERGLINLRSSKDDLALEGYKPIAYELQKELPRVDNIFVPTSSGTTLEGIYLGFKDMGGRLPAFFAVQTAKLHPIAGYFDKDFVNEDSSYATAIVDSIAYRRDRIKKIAKETGGGGFVISNKYLEDARKVLLKTGFKAFDAGWQSILSFAGFLKREKQGQTRKGTVSVCIFTD</sequence>
<protein>
    <recommendedName>
        <fullName evidence="4">Tryptophan synthase beta chain-like PALP domain-containing protein</fullName>
    </recommendedName>
</protein>
<dbReference type="Pfam" id="PF00291">
    <property type="entry name" value="PALP"/>
    <property type="match status" value="1"/>
</dbReference>
<gene>
    <name evidence="5" type="ORF">A2827_02105</name>
</gene>
<evidence type="ECO:0000313" key="5">
    <source>
        <dbReference type="EMBL" id="OGZ57232.1"/>
    </source>
</evidence>
<dbReference type="Gene3D" id="3.40.50.1100">
    <property type="match status" value="2"/>
</dbReference>
<evidence type="ECO:0000256" key="3">
    <source>
        <dbReference type="ARBA" id="ARBA00023239"/>
    </source>
</evidence>
<evidence type="ECO:0000256" key="2">
    <source>
        <dbReference type="ARBA" id="ARBA00022898"/>
    </source>
</evidence>
<accession>A0A1G2H428</accession>
<evidence type="ECO:0000313" key="6">
    <source>
        <dbReference type="Proteomes" id="UP000177932"/>
    </source>
</evidence>
<reference evidence="5 6" key="1">
    <citation type="journal article" date="2016" name="Nat. Commun.">
        <title>Thousands of microbial genomes shed light on interconnected biogeochemical processes in an aquifer system.</title>
        <authorList>
            <person name="Anantharaman K."/>
            <person name="Brown C.T."/>
            <person name="Hug L.A."/>
            <person name="Sharon I."/>
            <person name="Castelle C.J."/>
            <person name="Probst A.J."/>
            <person name="Thomas B.C."/>
            <person name="Singh A."/>
            <person name="Wilkins M.J."/>
            <person name="Karaoz U."/>
            <person name="Brodie E.L."/>
            <person name="Williams K.H."/>
            <person name="Hubbard S.S."/>
            <person name="Banfield J.F."/>
        </authorList>
    </citation>
    <scope>NUCLEOTIDE SEQUENCE [LARGE SCALE GENOMIC DNA]</scope>
</reference>
<evidence type="ECO:0000256" key="1">
    <source>
        <dbReference type="ARBA" id="ARBA00001933"/>
    </source>
</evidence>
<dbReference type="Proteomes" id="UP000177932">
    <property type="component" value="Unassembled WGS sequence"/>
</dbReference>
<dbReference type="SUPFAM" id="SSF53686">
    <property type="entry name" value="Tryptophan synthase beta subunit-like PLP-dependent enzymes"/>
    <property type="match status" value="1"/>
</dbReference>
<dbReference type="InterPro" id="IPR001926">
    <property type="entry name" value="TrpB-like_PALP"/>
</dbReference>
<dbReference type="GO" id="GO:0004794">
    <property type="term" value="F:threonine deaminase activity"/>
    <property type="evidence" value="ECO:0007669"/>
    <property type="project" value="TreeGrafter"/>
</dbReference>
<dbReference type="AlphaFoldDB" id="A0A1G2H428"/>
<evidence type="ECO:0000259" key="4">
    <source>
        <dbReference type="Pfam" id="PF00291"/>
    </source>
</evidence>
<keyword evidence="3" id="KW-0456">Lyase</keyword>
<feature type="domain" description="Tryptophan synthase beta chain-like PALP" evidence="4">
    <location>
        <begin position="2"/>
        <end position="283"/>
    </location>
</feature>
<dbReference type="GO" id="GO:0006567">
    <property type="term" value="P:L-threonine catabolic process"/>
    <property type="evidence" value="ECO:0007669"/>
    <property type="project" value="TreeGrafter"/>
</dbReference>
<comment type="caution">
    <text evidence="5">The sequence shown here is derived from an EMBL/GenBank/DDBJ whole genome shotgun (WGS) entry which is preliminary data.</text>
</comment>
<dbReference type="GO" id="GO:0003941">
    <property type="term" value="F:L-serine ammonia-lyase activity"/>
    <property type="evidence" value="ECO:0007669"/>
    <property type="project" value="TreeGrafter"/>
</dbReference>
<dbReference type="PANTHER" id="PTHR48078">
    <property type="entry name" value="THREONINE DEHYDRATASE, MITOCHONDRIAL-RELATED"/>
    <property type="match status" value="1"/>
</dbReference>
<organism evidence="5 6">
    <name type="scientific">Candidatus Spechtbacteria bacterium RIFCSPHIGHO2_01_FULL_43_30</name>
    <dbReference type="NCBI Taxonomy" id="1802158"/>
    <lineage>
        <taxon>Bacteria</taxon>
        <taxon>Candidatus Spechtiibacteriota</taxon>
    </lineage>
</organism>
<dbReference type="GO" id="GO:0009097">
    <property type="term" value="P:isoleucine biosynthetic process"/>
    <property type="evidence" value="ECO:0007669"/>
    <property type="project" value="TreeGrafter"/>
</dbReference>
<proteinExistence type="predicted"/>
<dbReference type="EMBL" id="MHOD01000034">
    <property type="protein sequence ID" value="OGZ57232.1"/>
    <property type="molecule type" value="Genomic_DNA"/>
</dbReference>